<feature type="region of interest" description="Disordered" evidence="1">
    <location>
        <begin position="52"/>
        <end position="84"/>
    </location>
</feature>
<reference evidence="2 3" key="1">
    <citation type="journal article" date="2018" name="Nat. Ecol. Evol.">
        <title>Genomic signatures of mitonuclear coevolution across populations of Tigriopus californicus.</title>
        <authorList>
            <person name="Barreto F.S."/>
            <person name="Watson E.T."/>
            <person name="Lima T.G."/>
            <person name="Willett C.S."/>
            <person name="Edmands S."/>
            <person name="Li W."/>
            <person name="Burton R.S."/>
        </authorList>
    </citation>
    <scope>NUCLEOTIDE SEQUENCE [LARGE SCALE GENOMIC DNA]</scope>
    <source>
        <strain evidence="2 3">San Diego</strain>
    </source>
</reference>
<accession>A0A553PI53</accession>
<sequence length="84" mass="9857">MFCFVVSYPLPSFQCPLNRDLPTDRQGRGGSRGKVEESPSLCQIEHYYGRQQMQQQQQQQEQQQYVEQEQEHGQEQQPAVNEVI</sequence>
<proteinExistence type="predicted"/>
<protein>
    <submittedName>
        <fullName evidence="2">Uncharacterized protein</fullName>
    </submittedName>
</protein>
<keyword evidence="3" id="KW-1185">Reference proteome</keyword>
<evidence type="ECO:0000313" key="3">
    <source>
        <dbReference type="Proteomes" id="UP000318571"/>
    </source>
</evidence>
<dbReference type="EMBL" id="VCGU01000004">
    <property type="protein sequence ID" value="TRY77354.1"/>
    <property type="molecule type" value="Genomic_DNA"/>
</dbReference>
<gene>
    <name evidence="2" type="ORF">TCAL_12475</name>
</gene>
<dbReference type="Proteomes" id="UP000318571">
    <property type="component" value="Chromosome 5"/>
</dbReference>
<evidence type="ECO:0000313" key="2">
    <source>
        <dbReference type="EMBL" id="TRY77354.1"/>
    </source>
</evidence>
<feature type="compositionally biased region" description="Low complexity" evidence="1">
    <location>
        <begin position="52"/>
        <end position="67"/>
    </location>
</feature>
<feature type="region of interest" description="Disordered" evidence="1">
    <location>
        <begin position="16"/>
        <end position="40"/>
    </location>
</feature>
<dbReference type="AlphaFoldDB" id="A0A553PI53"/>
<evidence type="ECO:0000256" key="1">
    <source>
        <dbReference type="SAM" id="MobiDB-lite"/>
    </source>
</evidence>
<feature type="compositionally biased region" description="Basic and acidic residues" evidence="1">
    <location>
        <begin position="21"/>
        <end position="37"/>
    </location>
</feature>
<comment type="caution">
    <text evidence="2">The sequence shown here is derived from an EMBL/GenBank/DDBJ whole genome shotgun (WGS) entry which is preliminary data.</text>
</comment>
<organism evidence="2 3">
    <name type="scientific">Tigriopus californicus</name>
    <name type="common">Marine copepod</name>
    <dbReference type="NCBI Taxonomy" id="6832"/>
    <lineage>
        <taxon>Eukaryota</taxon>
        <taxon>Metazoa</taxon>
        <taxon>Ecdysozoa</taxon>
        <taxon>Arthropoda</taxon>
        <taxon>Crustacea</taxon>
        <taxon>Multicrustacea</taxon>
        <taxon>Hexanauplia</taxon>
        <taxon>Copepoda</taxon>
        <taxon>Harpacticoida</taxon>
        <taxon>Harpacticidae</taxon>
        <taxon>Tigriopus</taxon>
    </lineage>
</organism>
<name>A0A553PI53_TIGCA</name>